<feature type="compositionally biased region" description="Low complexity" evidence="1">
    <location>
        <begin position="174"/>
        <end position="189"/>
    </location>
</feature>
<evidence type="ECO:0000313" key="4">
    <source>
        <dbReference type="EMBL" id="GAA2481317.1"/>
    </source>
</evidence>
<keyword evidence="5" id="KW-1185">Reference proteome</keyword>
<name>A0ABN3LBU6_9MICO</name>
<feature type="domain" description="YdbS-like PH" evidence="3">
    <location>
        <begin position="78"/>
        <end position="153"/>
    </location>
</feature>
<sequence>MGFPENVLAKGEKVERDLHPHWLTVVVPTIFGLLLTAACIAVAVVTPDDETGNRIQWVAVAVLVVVAIPAVVVPYLRWRTTHYVITSHRVMVRRGILTKNGKDITLSKITDVSFQQTVLDRLIRSGSLHIESAGDSPDENLSNIPRSNEVQQLINRLIDEDDLRRRTFGRGAGPSDAPGSDPAYAASDDYGADYDGHDPGDTTAIPRRRPDRPELAEERRRPRDLGDGSDQTL</sequence>
<evidence type="ECO:0000256" key="1">
    <source>
        <dbReference type="SAM" id="MobiDB-lite"/>
    </source>
</evidence>
<accession>A0ABN3LBU6</accession>
<evidence type="ECO:0000259" key="3">
    <source>
        <dbReference type="Pfam" id="PF03703"/>
    </source>
</evidence>
<feature type="compositionally biased region" description="Basic and acidic residues" evidence="1">
    <location>
        <begin position="211"/>
        <end position="226"/>
    </location>
</feature>
<protein>
    <recommendedName>
        <fullName evidence="3">YdbS-like PH domain-containing protein</fullName>
    </recommendedName>
</protein>
<proteinExistence type="predicted"/>
<dbReference type="InterPro" id="IPR005182">
    <property type="entry name" value="YdbS-like_PH"/>
</dbReference>
<dbReference type="EMBL" id="BAAARE010000007">
    <property type="protein sequence ID" value="GAA2481317.1"/>
    <property type="molecule type" value="Genomic_DNA"/>
</dbReference>
<dbReference type="Proteomes" id="UP001500730">
    <property type="component" value="Unassembled WGS sequence"/>
</dbReference>
<dbReference type="Pfam" id="PF03703">
    <property type="entry name" value="bPH_2"/>
    <property type="match status" value="1"/>
</dbReference>
<dbReference type="PANTHER" id="PTHR37938">
    <property type="entry name" value="BLL0215 PROTEIN"/>
    <property type="match status" value="1"/>
</dbReference>
<gene>
    <name evidence="4" type="ORF">GCM10009858_18730</name>
</gene>
<evidence type="ECO:0000256" key="2">
    <source>
        <dbReference type="SAM" id="Phobius"/>
    </source>
</evidence>
<comment type="caution">
    <text evidence="4">The sequence shown here is derived from an EMBL/GenBank/DDBJ whole genome shotgun (WGS) entry which is preliminary data.</text>
</comment>
<feature type="region of interest" description="Disordered" evidence="1">
    <location>
        <begin position="166"/>
        <end position="233"/>
    </location>
</feature>
<feature type="transmembrane region" description="Helical" evidence="2">
    <location>
        <begin position="57"/>
        <end position="76"/>
    </location>
</feature>
<evidence type="ECO:0000313" key="5">
    <source>
        <dbReference type="Proteomes" id="UP001500730"/>
    </source>
</evidence>
<reference evidence="4 5" key="1">
    <citation type="journal article" date="2019" name="Int. J. Syst. Evol. Microbiol.">
        <title>The Global Catalogue of Microorganisms (GCM) 10K type strain sequencing project: providing services to taxonomists for standard genome sequencing and annotation.</title>
        <authorList>
            <consortium name="The Broad Institute Genomics Platform"/>
            <consortium name="The Broad Institute Genome Sequencing Center for Infectious Disease"/>
            <person name="Wu L."/>
            <person name="Ma J."/>
        </authorList>
    </citation>
    <scope>NUCLEOTIDE SEQUENCE [LARGE SCALE GENOMIC DNA]</scope>
    <source>
        <strain evidence="4 5">JCM 16259</strain>
    </source>
</reference>
<dbReference type="RefSeq" id="WP_344254595.1">
    <property type="nucleotide sequence ID" value="NZ_BAAARE010000007.1"/>
</dbReference>
<feature type="transmembrane region" description="Helical" evidence="2">
    <location>
        <begin position="21"/>
        <end position="45"/>
    </location>
</feature>
<dbReference type="PANTHER" id="PTHR37938:SF1">
    <property type="entry name" value="BLL0215 PROTEIN"/>
    <property type="match status" value="1"/>
</dbReference>
<keyword evidence="2" id="KW-0812">Transmembrane</keyword>
<keyword evidence="2" id="KW-1133">Transmembrane helix</keyword>
<keyword evidence="2" id="KW-0472">Membrane</keyword>
<organism evidence="4 5">
    <name type="scientific">Terrabacter carboxydivorans</name>
    <dbReference type="NCBI Taxonomy" id="619730"/>
    <lineage>
        <taxon>Bacteria</taxon>
        <taxon>Bacillati</taxon>
        <taxon>Actinomycetota</taxon>
        <taxon>Actinomycetes</taxon>
        <taxon>Micrococcales</taxon>
        <taxon>Intrasporangiaceae</taxon>
        <taxon>Terrabacter</taxon>
    </lineage>
</organism>